<dbReference type="AlphaFoldDB" id="A0A4R4TEL9"/>
<evidence type="ECO:0000313" key="1">
    <source>
        <dbReference type="EMBL" id="TDC76058.1"/>
    </source>
</evidence>
<dbReference type="Gene3D" id="1.10.10.10">
    <property type="entry name" value="Winged helix-like DNA-binding domain superfamily/Winged helix DNA-binding domain"/>
    <property type="match status" value="1"/>
</dbReference>
<keyword evidence="2" id="KW-1185">Reference proteome</keyword>
<dbReference type="InterPro" id="IPR007995">
    <property type="entry name" value="DUF742"/>
</dbReference>
<gene>
    <name evidence="1" type="ORF">E1283_10690</name>
</gene>
<dbReference type="OrthoDB" id="3534386at2"/>
<accession>A0A4R4TEL9</accession>
<dbReference type="Proteomes" id="UP000295345">
    <property type="component" value="Unassembled WGS sequence"/>
</dbReference>
<sequence>MTTPQEPDRDDIETLESGELVRPYVIINGRGFSDGNRFDLVTLVTASADSEQRWGQLDPEMRGVVDLCDGGYLSVAEIAGHLGLPIGIVKVLLVDLAEQGYILTRAPIPPAQLADIKVLQEVLDGLQARFG</sequence>
<evidence type="ECO:0000313" key="2">
    <source>
        <dbReference type="Proteomes" id="UP000295345"/>
    </source>
</evidence>
<organism evidence="1 2">
    <name type="scientific">Streptomyces hainanensis</name>
    <dbReference type="NCBI Taxonomy" id="402648"/>
    <lineage>
        <taxon>Bacteria</taxon>
        <taxon>Bacillati</taxon>
        <taxon>Actinomycetota</taxon>
        <taxon>Actinomycetes</taxon>
        <taxon>Kitasatosporales</taxon>
        <taxon>Streptomycetaceae</taxon>
        <taxon>Streptomyces</taxon>
    </lineage>
</organism>
<reference evidence="1 2" key="1">
    <citation type="submission" date="2019-03" db="EMBL/GenBank/DDBJ databases">
        <title>Draft genome sequences of novel Actinobacteria.</title>
        <authorList>
            <person name="Sahin N."/>
            <person name="Ay H."/>
            <person name="Saygin H."/>
        </authorList>
    </citation>
    <scope>NUCLEOTIDE SEQUENCE [LARGE SCALE GENOMIC DNA]</scope>
    <source>
        <strain evidence="1 2">DSM 41900</strain>
    </source>
</reference>
<dbReference type="InterPro" id="IPR036388">
    <property type="entry name" value="WH-like_DNA-bd_sf"/>
</dbReference>
<name>A0A4R4TEL9_9ACTN</name>
<dbReference type="PANTHER" id="PTHR36221:SF1">
    <property type="entry name" value="DUF742 DOMAIN-CONTAINING PROTEIN"/>
    <property type="match status" value="1"/>
</dbReference>
<proteinExistence type="predicted"/>
<dbReference type="PANTHER" id="PTHR36221">
    <property type="entry name" value="DUF742 DOMAIN-CONTAINING PROTEIN"/>
    <property type="match status" value="1"/>
</dbReference>
<dbReference type="RefSeq" id="WP_132817721.1">
    <property type="nucleotide sequence ID" value="NZ_SMKI01000086.1"/>
</dbReference>
<dbReference type="InterPro" id="IPR013324">
    <property type="entry name" value="RNA_pol_sigma_r3/r4-like"/>
</dbReference>
<dbReference type="Pfam" id="PF05331">
    <property type="entry name" value="DUF742"/>
    <property type="match status" value="1"/>
</dbReference>
<dbReference type="SUPFAM" id="SSF88659">
    <property type="entry name" value="Sigma3 and sigma4 domains of RNA polymerase sigma factors"/>
    <property type="match status" value="1"/>
</dbReference>
<comment type="caution">
    <text evidence="1">The sequence shown here is derived from an EMBL/GenBank/DDBJ whole genome shotgun (WGS) entry which is preliminary data.</text>
</comment>
<protein>
    <submittedName>
        <fullName evidence="1">DUF742 domain-containing protein</fullName>
    </submittedName>
</protein>
<dbReference type="EMBL" id="SMKI01000086">
    <property type="protein sequence ID" value="TDC76058.1"/>
    <property type="molecule type" value="Genomic_DNA"/>
</dbReference>